<dbReference type="RefSeq" id="WP_209701098.1">
    <property type="nucleotide sequence ID" value="NZ_JAGGLM010000003.1"/>
</dbReference>
<evidence type="ECO:0000313" key="2">
    <source>
        <dbReference type="Proteomes" id="UP001519307"/>
    </source>
</evidence>
<dbReference type="SUPFAM" id="SSF53474">
    <property type="entry name" value="alpha/beta-Hydrolases"/>
    <property type="match status" value="1"/>
</dbReference>
<protein>
    <submittedName>
        <fullName evidence="1">Pimeloyl-ACP methyl ester carboxylesterase</fullName>
    </submittedName>
</protein>
<dbReference type="InterPro" id="IPR029058">
    <property type="entry name" value="AB_hydrolase_fold"/>
</dbReference>
<organism evidence="1 2">
    <name type="scientific">Clostridium algifaecis</name>
    <dbReference type="NCBI Taxonomy" id="1472040"/>
    <lineage>
        <taxon>Bacteria</taxon>
        <taxon>Bacillati</taxon>
        <taxon>Bacillota</taxon>
        <taxon>Clostridia</taxon>
        <taxon>Eubacteriales</taxon>
        <taxon>Clostridiaceae</taxon>
        <taxon>Clostridium</taxon>
    </lineage>
</organism>
<proteinExistence type="predicted"/>
<keyword evidence="2" id="KW-1185">Reference proteome</keyword>
<sequence>MDNYKFIKFHDIRFDMVLLSMIDDVALRYSIIKEKFLMHGFSGGGQFAHRFFYLHPDRLLGVSIGSPGRITYLDTSKAWFNGIADFEEQFGRPININKLKKVPVQMVVGSKDIEYLSDYSPYGDNRIERLKSLRNNFEENGIHVQYDEVAGAAHEGFKILPPVKNFFISILQNE</sequence>
<accession>A0ABS4KQ51</accession>
<evidence type="ECO:0000313" key="1">
    <source>
        <dbReference type="EMBL" id="MBP2032168.1"/>
    </source>
</evidence>
<gene>
    <name evidence="1" type="ORF">J2Z42_000833</name>
</gene>
<comment type="caution">
    <text evidence="1">The sequence shown here is derived from an EMBL/GenBank/DDBJ whole genome shotgun (WGS) entry which is preliminary data.</text>
</comment>
<dbReference type="Gene3D" id="3.40.50.1820">
    <property type="entry name" value="alpha/beta hydrolase"/>
    <property type="match status" value="1"/>
</dbReference>
<reference evidence="1 2" key="1">
    <citation type="submission" date="2021-03" db="EMBL/GenBank/DDBJ databases">
        <title>Genomic Encyclopedia of Type Strains, Phase IV (KMG-IV): sequencing the most valuable type-strain genomes for metagenomic binning, comparative biology and taxonomic classification.</title>
        <authorList>
            <person name="Goeker M."/>
        </authorList>
    </citation>
    <scope>NUCLEOTIDE SEQUENCE [LARGE SCALE GENOMIC DNA]</scope>
    <source>
        <strain evidence="1 2">DSM 28783</strain>
    </source>
</reference>
<dbReference type="EMBL" id="JAGGLM010000003">
    <property type="protein sequence ID" value="MBP2032168.1"/>
    <property type="molecule type" value="Genomic_DNA"/>
</dbReference>
<name>A0ABS4KQ51_9CLOT</name>
<dbReference type="Proteomes" id="UP001519307">
    <property type="component" value="Unassembled WGS sequence"/>
</dbReference>